<accession>A0ABR4I9U6</accession>
<proteinExistence type="predicted"/>
<evidence type="ECO:0000313" key="1">
    <source>
        <dbReference type="EMBL" id="KAL2824039.1"/>
    </source>
</evidence>
<keyword evidence="2" id="KW-1185">Reference proteome</keyword>
<dbReference type="Proteomes" id="UP001610335">
    <property type="component" value="Unassembled WGS sequence"/>
</dbReference>
<gene>
    <name evidence="1" type="ORF">BDW59DRAFT_90203</name>
</gene>
<reference evidence="1 2" key="1">
    <citation type="submission" date="2024-07" db="EMBL/GenBank/DDBJ databases">
        <title>Section-level genome sequencing and comparative genomics of Aspergillus sections Usti and Cavernicolus.</title>
        <authorList>
            <consortium name="Lawrence Berkeley National Laboratory"/>
            <person name="Nybo J.L."/>
            <person name="Vesth T.C."/>
            <person name="Theobald S."/>
            <person name="Frisvad J.C."/>
            <person name="Larsen T.O."/>
            <person name="Kjaerboelling I."/>
            <person name="Rothschild-Mancinelli K."/>
            <person name="Lyhne E.K."/>
            <person name="Kogle M.E."/>
            <person name="Barry K."/>
            <person name="Clum A."/>
            <person name="Na H."/>
            <person name="Ledsgaard L."/>
            <person name="Lin J."/>
            <person name="Lipzen A."/>
            <person name="Kuo A."/>
            <person name="Riley R."/>
            <person name="Mondo S."/>
            <person name="LaButti K."/>
            <person name="Haridas S."/>
            <person name="Pangalinan J."/>
            <person name="Salamov A.A."/>
            <person name="Simmons B.A."/>
            <person name="Magnuson J.K."/>
            <person name="Chen J."/>
            <person name="Drula E."/>
            <person name="Henrissat B."/>
            <person name="Wiebenga A."/>
            <person name="Lubbers R.J."/>
            <person name="Gomes A.C."/>
            <person name="Makela M.R."/>
            <person name="Stajich J."/>
            <person name="Grigoriev I.V."/>
            <person name="Mortensen U.H."/>
            <person name="De vries R.P."/>
            <person name="Baker S.E."/>
            <person name="Andersen M.R."/>
        </authorList>
    </citation>
    <scope>NUCLEOTIDE SEQUENCE [LARGE SCALE GENOMIC DNA]</scope>
    <source>
        <strain evidence="1 2">CBS 600.67</strain>
    </source>
</reference>
<organism evidence="1 2">
    <name type="scientific">Aspergillus cavernicola</name>
    <dbReference type="NCBI Taxonomy" id="176166"/>
    <lineage>
        <taxon>Eukaryota</taxon>
        <taxon>Fungi</taxon>
        <taxon>Dikarya</taxon>
        <taxon>Ascomycota</taxon>
        <taxon>Pezizomycotina</taxon>
        <taxon>Eurotiomycetes</taxon>
        <taxon>Eurotiomycetidae</taxon>
        <taxon>Eurotiales</taxon>
        <taxon>Aspergillaceae</taxon>
        <taxon>Aspergillus</taxon>
        <taxon>Aspergillus subgen. Nidulantes</taxon>
    </lineage>
</organism>
<dbReference type="EMBL" id="JBFXLS010000047">
    <property type="protein sequence ID" value="KAL2824039.1"/>
    <property type="molecule type" value="Genomic_DNA"/>
</dbReference>
<protein>
    <submittedName>
        <fullName evidence="1">Uncharacterized protein</fullName>
    </submittedName>
</protein>
<name>A0ABR4I9U6_9EURO</name>
<comment type="caution">
    <text evidence="1">The sequence shown here is derived from an EMBL/GenBank/DDBJ whole genome shotgun (WGS) entry which is preliminary data.</text>
</comment>
<sequence length="151" mass="17288">MAFRLHIVELPHCPIYFIAKRTDLRIFKASSSSRCAASESGDSSRCWKTHMSLGYPAHAAQLSMLSYILDSIFRGGLLFSDQSPRIGHPPLVFQAVYRKRRKQIYHSLEIVGKEPLHNTDLLESKYNVQYTDTWTVSTAYHISFPRVAQRA</sequence>
<evidence type="ECO:0000313" key="2">
    <source>
        <dbReference type="Proteomes" id="UP001610335"/>
    </source>
</evidence>